<keyword evidence="3" id="KW-1185">Reference proteome</keyword>
<organism evidence="2 3">
    <name type="scientific">Bacteroides reticulotermitis</name>
    <dbReference type="NCBI Taxonomy" id="1133319"/>
    <lineage>
        <taxon>Bacteria</taxon>
        <taxon>Pseudomonadati</taxon>
        <taxon>Bacteroidota</taxon>
        <taxon>Bacteroidia</taxon>
        <taxon>Bacteroidales</taxon>
        <taxon>Bacteroidaceae</taxon>
        <taxon>Bacteroides</taxon>
    </lineage>
</organism>
<name>A0A840D994_9BACE</name>
<evidence type="ECO:0000256" key="1">
    <source>
        <dbReference type="SAM" id="Phobius"/>
    </source>
</evidence>
<sequence length="79" mass="9239">MWKVIDEVSWALALLYILAAGFLTRNYPQYTNCMKVILIALVLMLIILFTIKLCKGIKTKQWRYVITTACLLVLYFLCF</sequence>
<keyword evidence="1" id="KW-0812">Transmembrane</keyword>
<keyword evidence="1" id="KW-1133">Transmembrane helix</keyword>
<keyword evidence="1" id="KW-0472">Membrane</keyword>
<gene>
    <name evidence="2" type="ORF">GGR06_002996</name>
</gene>
<protein>
    <submittedName>
        <fullName evidence="2">Membrane protein YdbS with pleckstrin-like domain</fullName>
    </submittedName>
</protein>
<dbReference type="Proteomes" id="UP000560658">
    <property type="component" value="Unassembled WGS sequence"/>
</dbReference>
<feature type="transmembrane region" description="Helical" evidence="1">
    <location>
        <begin position="36"/>
        <end position="54"/>
    </location>
</feature>
<feature type="transmembrane region" description="Helical" evidence="1">
    <location>
        <begin position="7"/>
        <end position="24"/>
    </location>
</feature>
<dbReference type="AlphaFoldDB" id="A0A840D994"/>
<feature type="transmembrane region" description="Helical" evidence="1">
    <location>
        <begin position="61"/>
        <end position="77"/>
    </location>
</feature>
<evidence type="ECO:0000313" key="2">
    <source>
        <dbReference type="EMBL" id="MBB4045185.1"/>
    </source>
</evidence>
<dbReference type="EMBL" id="JACIER010000013">
    <property type="protein sequence ID" value="MBB4045185.1"/>
    <property type="molecule type" value="Genomic_DNA"/>
</dbReference>
<proteinExistence type="predicted"/>
<evidence type="ECO:0000313" key="3">
    <source>
        <dbReference type="Proteomes" id="UP000560658"/>
    </source>
</evidence>
<comment type="caution">
    <text evidence="2">The sequence shown here is derived from an EMBL/GenBank/DDBJ whole genome shotgun (WGS) entry which is preliminary data.</text>
</comment>
<reference evidence="2" key="1">
    <citation type="submission" date="2020-08" db="EMBL/GenBank/DDBJ databases">
        <title>Genomic Encyclopedia of Type Strains, Phase IV (KMG-IV): sequencing the most valuable type-strain genomes for metagenomic binning, comparative biology and taxonomic classification.</title>
        <authorList>
            <person name="Goeker M."/>
        </authorList>
    </citation>
    <scope>NUCLEOTIDE SEQUENCE [LARGE SCALE GENOMIC DNA]</scope>
    <source>
        <strain evidence="2">DSM 105720</strain>
    </source>
</reference>
<accession>A0A840D994</accession>